<dbReference type="InterPro" id="IPR032018">
    <property type="entry name" value="LppA/LppB/LprP"/>
</dbReference>
<dbReference type="OrthoDB" id="3267330at2"/>
<keyword evidence="3" id="KW-0732">Signal</keyword>
<dbReference type="EMBL" id="CP034593">
    <property type="protein sequence ID" value="AZQ77379.1"/>
    <property type="molecule type" value="Genomic_DNA"/>
</dbReference>
<dbReference type="GO" id="GO:0005886">
    <property type="term" value="C:plasma membrane"/>
    <property type="evidence" value="ECO:0007669"/>
    <property type="project" value="UniProtKB-SubCell"/>
</dbReference>
<dbReference type="RefSeq" id="WP_126704182.1">
    <property type="nucleotide sequence ID" value="NZ_CP034593.1"/>
</dbReference>
<evidence type="ECO:0000256" key="3">
    <source>
        <dbReference type="ARBA" id="ARBA00022729"/>
    </source>
</evidence>
<evidence type="ECO:0000256" key="4">
    <source>
        <dbReference type="ARBA" id="ARBA00023136"/>
    </source>
</evidence>
<name>A0A3S9PYF1_9ACTO</name>
<evidence type="ECO:0000313" key="8">
    <source>
        <dbReference type="Proteomes" id="UP000280344"/>
    </source>
</evidence>
<accession>A0A3S9PYF1</accession>
<evidence type="ECO:0000256" key="6">
    <source>
        <dbReference type="ARBA" id="ARBA00023288"/>
    </source>
</evidence>
<protein>
    <submittedName>
        <fullName evidence="7">Uncharacterized protein</fullName>
    </submittedName>
</protein>
<sequence length="160" mass="17932">MLDGTGLFFDGQKPLNERITIDVADRELTVAMARIRNRIDTEIGVQNWQNLSDRSYDNGDYALCKSGGGEGRYTSRDEGLTFDLADDDFPTVLDIVKEEVLPLGYTHLVDSSDDTWFYVDLFNPEDGGYVHLTMAKGKGLIIQVNTGCRPWNRDEADTGE</sequence>
<dbReference type="KEGG" id="flh:EJ997_08585"/>
<dbReference type="Gene3D" id="3.30.2030.20">
    <property type="match status" value="1"/>
</dbReference>
<reference evidence="7 8" key="1">
    <citation type="submission" date="2018-12" db="EMBL/GenBank/DDBJ databases">
        <title>Complete genome sequence of Flaviflexus sp. H23T48.</title>
        <authorList>
            <person name="Bae J.-W."/>
            <person name="Lee J.-Y."/>
        </authorList>
    </citation>
    <scope>NUCLEOTIDE SEQUENCE [LARGE SCALE GENOMIC DNA]</scope>
    <source>
        <strain evidence="7 8">H23T48</strain>
    </source>
</reference>
<proteinExistence type="predicted"/>
<keyword evidence="6" id="KW-0449">Lipoprotein</keyword>
<evidence type="ECO:0000313" key="7">
    <source>
        <dbReference type="EMBL" id="AZQ77379.1"/>
    </source>
</evidence>
<dbReference type="AlphaFoldDB" id="A0A3S9PYF1"/>
<evidence type="ECO:0000256" key="5">
    <source>
        <dbReference type="ARBA" id="ARBA00023139"/>
    </source>
</evidence>
<dbReference type="Proteomes" id="UP000280344">
    <property type="component" value="Chromosome"/>
</dbReference>
<organism evidence="7 8">
    <name type="scientific">Flaviflexus ciconiae</name>
    <dbReference type="NCBI Taxonomy" id="2496867"/>
    <lineage>
        <taxon>Bacteria</taxon>
        <taxon>Bacillati</taxon>
        <taxon>Actinomycetota</taxon>
        <taxon>Actinomycetes</taxon>
        <taxon>Actinomycetales</taxon>
        <taxon>Actinomycetaceae</taxon>
        <taxon>Flaviflexus</taxon>
    </lineage>
</organism>
<evidence type="ECO:0000256" key="2">
    <source>
        <dbReference type="ARBA" id="ARBA00022475"/>
    </source>
</evidence>
<keyword evidence="4" id="KW-0472">Membrane</keyword>
<keyword evidence="5" id="KW-0564">Palmitate</keyword>
<dbReference type="Pfam" id="PF16708">
    <property type="entry name" value="LppA"/>
    <property type="match status" value="1"/>
</dbReference>
<gene>
    <name evidence="7" type="ORF">EJ997_08585</name>
</gene>
<evidence type="ECO:0000256" key="1">
    <source>
        <dbReference type="ARBA" id="ARBA00004193"/>
    </source>
</evidence>
<keyword evidence="2" id="KW-1003">Cell membrane</keyword>
<comment type="subcellular location">
    <subcellularLocation>
        <location evidence="1">Cell membrane</location>
        <topology evidence="1">Lipid-anchor</topology>
    </subcellularLocation>
</comment>
<keyword evidence="8" id="KW-1185">Reference proteome</keyword>